<evidence type="ECO:0000313" key="3">
    <source>
        <dbReference type="Proteomes" id="UP000739538"/>
    </source>
</evidence>
<evidence type="ECO:0000313" key="2">
    <source>
        <dbReference type="EMBL" id="MCA9759829.1"/>
    </source>
</evidence>
<comment type="caution">
    <text evidence="2">The sequence shown here is derived from an EMBL/GenBank/DDBJ whole genome shotgun (WGS) entry which is preliminary data.</text>
</comment>
<sequence>GGFWFGGGAVSGVADGTDDSLPPASDPTLAFQIFPANPNPMSEQMTFSFQLPEPTRVRAEIFDASGRLVRVLADDVLAAGRHDQTWDRRDQSGVHMPAGIYFVRLDAGGRGSRQKIVVIS</sequence>
<reference evidence="2" key="2">
    <citation type="journal article" date="2021" name="Microbiome">
        <title>Successional dynamics and alternative stable states in a saline activated sludge microbial community over 9 years.</title>
        <authorList>
            <person name="Wang Y."/>
            <person name="Ye J."/>
            <person name="Ju F."/>
            <person name="Liu L."/>
            <person name="Boyd J.A."/>
            <person name="Deng Y."/>
            <person name="Parks D.H."/>
            <person name="Jiang X."/>
            <person name="Yin X."/>
            <person name="Woodcroft B.J."/>
            <person name="Tyson G.W."/>
            <person name="Hugenholtz P."/>
            <person name="Polz M.F."/>
            <person name="Zhang T."/>
        </authorList>
    </citation>
    <scope>NUCLEOTIDE SEQUENCE</scope>
    <source>
        <strain evidence="2">HKST-UBA02</strain>
    </source>
</reference>
<proteinExistence type="predicted"/>
<dbReference type="EMBL" id="JAGQHS010000530">
    <property type="protein sequence ID" value="MCA9759829.1"/>
    <property type="molecule type" value="Genomic_DNA"/>
</dbReference>
<name>A0A956SHP0_UNCEI</name>
<dbReference type="InterPro" id="IPR026444">
    <property type="entry name" value="Secre_tail"/>
</dbReference>
<feature type="domain" description="FlgD/Vpr Ig-like" evidence="1">
    <location>
        <begin position="44"/>
        <end position="107"/>
    </location>
</feature>
<dbReference type="InterPro" id="IPR025965">
    <property type="entry name" value="FlgD/Vpr_Ig-like"/>
</dbReference>
<feature type="non-terminal residue" evidence="2">
    <location>
        <position position="1"/>
    </location>
</feature>
<gene>
    <name evidence="2" type="ORF">KDA27_28790</name>
</gene>
<protein>
    <submittedName>
        <fullName evidence="2">T9SS type A sorting domain-containing protein</fullName>
    </submittedName>
</protein>
<accession>A0A956SHP0</accession>
<dbReference type="NCBIfam" id="TIGR04183">
    <property type="entry name" value="Por_Secre_tail"/>
    <property type="match status" value="1"/>
</dbReference>
<dbReference type="AlphaFoldDB" id="A0A956SHP0"/>
<evidence type="ECO:0000259" key="1">
    <source>
        <dbReference type="Pfam" id="PF13860"/>
    </source>
</evidence>
<dbReference type="Gene3D" id="2.60.40.4070">
    <property type="match status" value="1"/>
</dbReference>
<reference evidence="2" key="1">
    <citation type="submission" date="2020-04" db="EMBL/GenBank/DDBJ databases">
        <authorList>
            <person name="Zhang T."/>
        </authorList>
    </citation>
    <scope>NUCLEOTIDE SEQUENCE</scope>
    <source>
        <strain evidence="2">HKST-UBA02</strain>
    </source>
</reference>
<organism evidence="2 3">
    <name type="scientific">Eiseniibacteriota bacterium</name>
    <dbReference type="NCBI Taxonomy" id="2212470"/>
    <lineage>
        <taxon>Bacteria</taxon>
        <taxon>Candidatus Eiseniibacteriota</taxon>
    </lineage>
</organism>
<dbReference type="Pfam" id="PF13860">
    <property type="entry name" value="FlgD_ig"/>
    <property type="match status" value="1"/>
</dbReference>
<dbReference type="Proteomes" id="UP000739538">
    <property type="component" value="Unassembled WGS sequence"/>
</dbReference>